<dbReference type="Proteomes" id="UP000188342">
    <property type="component" value="Unassembled WGS sequence"/>
</dbReference>
<keyword evidence="2" id="KW-1185">Reference proteome</keyword>
<accession>A0A1R4ICE0</accession>
<reference evidence="1 2" key="1">
    <citation type="submission" date="2017-02" db="EMBL/GenBank/DDBJ databases">
        <authorList>
            <person name="Peterson S.W."/>
        </authorList>
    </citation>
    <scope>NUCLEOTIDE SEQUENCE [LARGE SCALE GENOMIC DNA]</scope>
    <source>
        <strain evidence="1 2">LSP_Lj1</strain>
    </source>
</reference>
<evidence type="ECO:0000313" key="1">
    <source>
        <dbReference type="EMBL" id="SJN17507.1"/>
    </source>
</evidence>
<dbReference type="AlphaFoldDB" id="A0A1R4ICE0"/>
<dbReference type="STRING" id="1255658.FM114_01025"/>
<gene>
    <name evidence="1" type="ORF">FM114_01025</name>
</gene>
<evidence type="ECO:0000313" key="2">
    <source>
        <dbReference type="Proteomes" id="UP000188342"/>
    </source>
</evidence>
<dbReference type="EMBL" id="FUKQ01000006">
    <property type="protein sequence ID" value="SJN17507.1"/>
    <property type="molecule type" value="Genomic_DNA"/>
</dbReference>
<proteinExistence type="predicted"/>
<sequence>MIRDGGDRTTTVPSVRKRRGFTIFGQTAWAPASQVRFVASLRLPRPTRIC</sequence>
<protein>
    <submittedName>
        <fullName evidence="1">Uncharacterized protein</fullName>
    </submittedName>
</protein>
<organism evidence="1 2">
    <name type="scientific">Luteococcus japonicus LSP_Lj1</name>
    <dbReference type="NCBI Taxonomy" id="1255658"/>
    <lineage>
        <taxon>Bacteria</taxon>
        <taxon>Bacillati</taxon>
        <taxon>Actinomycetota</taxon>
        <taxon>Actinomycetes</taxon>
        <taxon>Propionibacteriales</taxon>
        <taxon>Propionibacteriaceae</taxon>
        <taxon>Luteococcus</taxon>
    </lineage>
</organism>
<name>A0A1R4ICE0_9ACTN</name>